<reference evidence="1" key="1">
    <citation type="submission" date="2020-09" db="EMBL/GenBank/DDBJ databases">
        <title>Parvovirus dark matter in the feces of wild birds.</title>
        <authorList>
            <person name="Dai Z."/>
            <person name="Yang S."/>
            <person name="Zhang W."/>
        </authorList>
    </citation>
    <scope>NUCLEOTIDE SEQUENCE</scope>
    <source>
        <strain evidence="1">Coa131par07</strain>
    </source>
</reference>
<name>A0A8A4XDV1_9VIRU</name>
<accession>A0A8A4XDV1</accession>
<proteinExistence type="predicted"/>
<evidence type="ECO:0000313" key="1">
    <source>
        <dbReference type="EMBL" id="QTE03839.1"/>
    </source>
</evidence>
<dbReference type="EMBL" id="MW046443">
    <property type="protein sequence ID" value="QTE03839.1"/>
    <property type="molecule type" value="Genomic_DNA"/>
</dbReference>
<protein>
    <submittedName>
        <fullName evidence="1">VP1</fullName>
    </submittedName>
</protein>
<organism evidence="1">
    <name type="scientific">Periparus ater parvoviridae sp</name>
    <dbReference type="NCBI Taxonomy" id="2794527"/>
    <lineage>
        <taxon>Viruses</taxon>
        <taxon>Monodnaviria</taxon>
        <taxon>Shotokuvirae</taxon>
        <taxon>Cossaviricota</taxon>
        <taxon>Quintoviricetes</taxon>
        <taxon>Piccovirales</taxon>
        <taxon>Parvoviridae</taxon>
    </lineage>
</organism>
<sequence length="618" mass="70561">MIFALFCYCFICTHTMSAFKQSLSKGGPSTAAEEKVDPIPRHLPSQSVTLNFTQRTWEELAPGSLLYLQLAQTPKYMFDEAMRNQMAKFVNLWHTMEIHQPTARISNLIMLQDDLRVQSNTPTDATAFTQVVYMLEYNPVGQKQYFKLTDHPDAGNIKQANTLEYKFGTRTLADQTTPSQLIEIGGFKDFESLGISGCKSTFTGGFDPKGTVKVEADGTIIEPYVPPNISNNLGIYSGNLRPENTAEYFIEPTYNLTYARNQDKITFHKYGDCVDIPINTNINGMKLANNKLNNFLADDLKVQVGDYLYYGEFAWPSRNRPFISRKQYYADNLEMISKGKDFAPLKHTFFCMPPIRKPNGALLGQRCSFLLEQHISVTLNFNQGTFFPEEIDDVNQVNQDNQIILRPNFYPTPLDAKKVASIYCGDIGEQICTESYLSPTKKQKVHFAKGTCYENTFSDFCQFTHDYGVRSMNFYATFSTNLTPPDNAFNVFEQIDQEHELYTLVFSTLDFTDTQLSFRDYWIGCLTKKVPLKLYFKGVPKTMEPPEGKEEWVYFMGKGTEPILSLNTKDQWAIYPNTVSIDITAYMQNVFFPNAKNKCNEAFVQHATLDKTCTTFFV</sequence>